<keyword evidence="2" id="KW-0690">Ribosome biogenesis</keyword>
<keyword evidence="3" id="KW-0698">rRNA processing</keyword>
<feature type="compositionally biased region" description="Low complexity" evidence="7">
    <location>
        <begin position="276"/>
        <end position="288"/>
    </location>
</feature>
<keyword evidence="5" id="KW-0687">Ribonucleoprotein</keyword>
<evidence type="ECO:0000256" key="3">
    <source>
        <dbReference type="ARBA" id="ARBA00022552"/>
    </source>
</evidence>
<dbReference type="STRING" id="215250.A0A316YF99"/>
<dbReference type="RefSeq" id="XP_025375428.1">
    <property type="nucleotide sequence ID" value="XM_025518947.1"/>
</dbReference>
<comment type="similarity">
    <text evidence="6">Belongs to the MPP10 family.</text>
</comment>
<keyword evidence="4" id="KW-0539">Nucleus</keyword>
<feature type="compositionally biased region" description="Basic and acidic residues" evidence="7">
    <location>
        <begin position="212"/>
        <end position="248"/>
    </location>
</feature>
<evidence type="ECO:0000256" key="2">
    <source>
        <dbReference type="ARBA" id="ARBA00022517"/>
    </source>
</evidence>
<dbReference type="GO" id="GO:0005732">
    <property type="term" value="C:sno(s)RNA-containing ribonucleoprotein complex"/>
    <property type="evidence" value="ECO:0007669"/>
    <property type="project" value="InterPro"/>
</dbReference>
<dbReference type="InParanoid" id="A0A316YF99"/>
<sequence length="313" mass="35014">MRGLQEEIARLERENVDRKDWTLMGEAGAKSRPENSLLEQDLEFENTAKVKPVVTEETTSSLEDMIKQRILEGRFDDVQRRLNIEAMPFLPSRMLELSDQKSGKSLAEIYEDQYEDQKATENGQVRTPEQDRKLEEEHREIDELFDDINNKLDALTNANFTPRAPKASIQTLSNAPAITMESSLPATSSGRSMLAPEEVYDAGRHNVSLTGDRSEMTPEEKQRMQRKLRADKAARNSRIEDARRKIEINRAAVGAGPGGPKGRKAEEREKEEALKRLMGNKGVSVVGKGNEDKRAKGKGKAGASPVNAASLRL</sequence>
<evidence type="ECO:0000313" key="9">
    <source>
        <dbReference type="Proteomes" id="UP000245768"/>
    </source>
</evidence>
<proteinExistence type="inferred from homology"/>
<organism evidence="8 9">
    <name type="scientific">Acaromyces ingoldii</name>
    <dbReference type="NCBI Taxonomy" id="215250"/>
    <lineage>
        <taxon>Eukaryota</taxon>
        <taxon>Fungi</taxon>
        <taxon>Dikarya</taxon>
        <taxon>Basidiomycota</taxon>
        <taxon>Ustilaginomycotina</taxon>
        <taxon>Exobasidiomycetes</taxon>
        <taxon>Exobasidiales</taxon>
        <taxon>Cryptobasidiaceae</taxon>
        <taxon>Acaromyces</taxon>
    </lineage>
</organism>
<dbReference type="PANTHER" id="PTHR17039">
    <property type="entry name" value="U3 SMALL NUCLEOLAR RIBONUCLEOPROTEIN PROTEIN MPP10"/>
    <property type="match status" value="1"/>
</dbReference>
<dbReference type="GO" id="GO:0032040">
    <property type="term" value="C:small-subunit processome"/>
    <property type="evidence" value="ECO:0007669"/>
    <property type="project" value="TreeGrafter"/>
</dbReference>
<gene>
    <name evidence="8" type="ORF">FA10DRAFT_233401</name>
</gene>
<evidence type="ECO:0000256" key="5">
    <source>
        <dbReference type="ARBA" id="ARBA00023274"/>
    </source>
</evidence>
<name>A0A316YF99_9BASI</name>
<dbReference type="EMBL" id="KZ819638">
    <property type="protein sequence ID" value="PWN88230.1"/>
    <property type="molecule type" value="Genomic_DNA"/>
</dbReference>
<dbReference type="GO" id="GO:0034457">
    <property type="term" value="C:Mpp10 complex"/>
    <property type="evidence" value="ECO:0007669"/>
    <property type="project" value="InterPro"/>
</dbReference>
<dbReference type="Proteomes" id="UP000245768">
    <property type="component" value="Unassembled WGS sequence"/>
</dbReference>
<comment type="subcellular location">
    <subcellularLocation>
        <location evidence="1">Nucleus</location>
        <location evidence="1">Nucleolus</location>
    </subcellularLocation>
</comment>
<evidence type="ECO:0000256" key="6">
    <source>
        <dbReference type="ARBA" id="ARBA00029455"/>
    </source>
</evidence>
<dbReference type="AlphaFoldDB" id="A0A316YF99"/>
<feature type="region of interest" description="Disordered" evidence="7">
    <location>
        <begin position="115"/>
        <end position="135"/>
    </location>
</feature>
<evidence type="ECO:0000256" key="4">
    <source>
        <dbReference type="ARBA" id="ARBA00023242"/>
    </source>
</evidence>
<evidence type="ECO:0000256" key="7">
    <source>
        <dbReference type="SAM" id="MobiDB-lite"/>
    </source>
</evidence>
<reference evidence="8 9" key="1">
    <citation type="journal article" date="2018" name="Mol. Biol. Evol.">
        <title>Broad Genomic Sampling Reveals a Smut Pathogenic Ancestry of the Fungal Clade Ustilaginomycotina.</title>
        <authorList>
            <person name="Kijpornyongpan T."/>
            <person name="Mondo S.J."/>
            <person name="Barry K."/>
            <person name="Sandor L."/>
            <person name="Lee J."/>
            <person name="Lipzen A."/>
            <person name="Pangilinan J."/>
            <person name="LaButti K."/>
            <person name="Hainaut M."/>
            <person name="Henrissat B."/>
            <person name="Grigoriev I.V."/>
            <person name="Spatafora J.W."/>
            <person name="Aime M.C."/>
        </authorList>
    </citation>
    <scope>NUCLEOTIDE SEQUENCE [LARGE SCALE GENOMIC DNA]</scope>
    <source>
        <strain evidence="8 9">MCA 4198</strain>
    </source>
</reference>
<accession>A0A316YF99</accession>
<dbReference type="OrthoDB" id="445326at2759"/>
<dbReference type="GeneID" id="37040863"/>
<keyword evidence="9" id="KW-1185">Reference proteome</keyword>
<protein>
    <submittedName>
        <fullName evidence="8">Uncharacterized protein</fullName>
    </submittedName>
</protein>
<feature type="region of interest" description="Disordered" evidence="7">
    <location>
        <begin position="202"/>
        <end position="313"/>
    </location>
</feature>
<evidence type="ECO:0000313" key="8">
    <source>
        <dbReference type="EMBL" id="PWN88230.1"/>
    </source>
</evidence>
<dbReference type="Pfam" id="PF04006">
    <property type="entry name" value="Mpp10"/>
    <property type="match status" value="1"/>
</dbReference>
<dbReference type="PANTHER" id="PTHR17039:SF0">
    <property type="entry name" value="U3 SMALL NUCLEOLAR RIBONUCLEOPROTEIN PROTEIN MPP10"/>
    <property type="match status" value="1"/>
</dbReference>
<dbReference type="GO" id="GO:0006364">
    <property type="term" value="P:rRNA processing"/>
    <property type="evidence" value="ECO:0007669"/>
    <property type="project" value="UniProtKB-KW"/>
</dbReference>
<evidence type="ECO:0000256" key="1">
    <source>
        <dbReference type="ARBA" id="ARBA00004604"/>
    </source>
</evidence>
<feature type="compositionally biased region" description="Basic and acidic residues" evidence="7">
    <location>
        <begin position="263"/>
        <end position="275"/>
    </location>
</feature>
<dbReference type="InterPro" id="IPR012173">
    <property type="entry name" value="Mpp10"/>
</dbReference>